<organism evidence="6 7">
    <name type="scientific">Geobacter metallireducens (strain ATCC 53774 / DSM 7210 / GS-15)</name>
    <dbReference type="NCBI Taxonomy" id="269799"/>
    <lineage>
        <taxon>Bacteria</taxon>
        <taxon>Pseudomonadati</taxon>
        <taxon>Thermodesulfobacteriota</taxon>
        <taxon>Desulfuromonadia</taxon>
        <taxon>Geobacterales</taxon>
        <taxon>Geobacteraceae</taxon>
        <taxon>Geobacter</taxon>
    </lineage>
</organism>
<gene>
    <name evidence="6" type="ordered locus">Gmet_2259</name>
</gene>
<dbReference type="InterPro" id="IPR050707">
    <property type="entry name" value="HTH_MetabolicPath_Reg"/>
</dbReference>
<dbReference type="RefSeq" id="WP_011366015.1">
    <property type="nucleotide sequence ID" value="NC_007517.1"/>
</dbReference>
<reference evidence="6 7" key="1">
    <citation type="submission" date="2005-10" db="EMBL/GenBank/DDBJ databases">
        <title>Complete sequence of Geobacter metallireducens GS-15.</title>
        <authorList>
            <consortium name="US DOE Joint Genome Institute"/>
            <person name="Copeland A."/>
            <person name="Lucas S."/>
            <person name="Lapidus A."/>
            <person name="Barry K."/>
            <person name="Detter J.C."/>
            <person name="Glavina T."/>
            <person name="Hammon N."/>
            <person name="Israni S."/>
            <person name="Pitluck S."/>
            <person name="Di Bartolo G."/>
            <person name="Chain P."/>
            <person name="Schmutz J."/>
            <person name="Larimer F."/>
            <person name="Land M."/>
            <person name="Kyrpides N."/>
            <person name="Ivanova N."/>
            <person name="Richardson P."/>
        </authorList>
    </citation>
    <scope>NUCLEOTIDE SEQUENCE [LARGE SCALE GENOMIC DNA]</scope>
    <source>
        <strain evidence="7">ATCC 53774 / DSM 7210 / GS-15</strain>
    </source>
</reference>
<dbReference type="AlphaFoldDB" id="Q39TD9"/>
<dbReference type="GO" id="GO:0003677">
    <property type="term" value="F:DNA binding"/>
    <property type="evidence" value="ECO:0007669"/>
    <property type="project" value="UniProtKB-KW"/>
</dbReference>
<dbReference type="EMBL" id="CP000148">
    <property type="protein sequence ID" value="ABB32485.1"/>
    <property type="molecule type" value="Genomic_DNA"/>
</dbReference>
<dbReference type="FunFam" id="1.10.10.10:FF:000056">
    <property type="entry name" value="IclR family transcriptional regulator"/>
    <property type="match status" value="1"/>
</dbReference>
<keyword evidence="1" id="KW-0805">Transcription regulation</keyword>
<dbReference type="PANTHER" id="PTHR30136">
    <property type="entry name" value="HELIX-TURN-HELIX TRANSCRIPTIONAL REGULATOR, ICLR FAMILY"/>
    <property type="match status" value="1"/>
</dbReference>
<dbReference type="eggNOG" id="COG1414">
    <property type="taxonomic scope" value="Bacteria"/>
</dbReference>
<protein>
    <submittedName>
        <fullName evidence="6">Helix-turn-helix transcriptional regulator, IclR family</fullName>
    </submittedName>
</protein>
<evidence type="ECO:0000256" key="3">
    <source>
        <dbReference type="ARBA" id="ARBA00023163"/>
    </source>
</evidence>
<dbReference type="PROSITE" id="PS51077">
    <property type="entry name" value="HTH_ICLR"/>
    <property type="match status" value="1"/>
</dbReference>
<keyword evidence="2" id="KW-0238">DNA-binding</keyword>
<dbReference type="InterPro" id="IPR036388">
    <property type="entry name" value="WH-like_DNA-bd_sf"/>
</dbReference>
<dbReference type="Pfam" id="PF09339">
    <property type="entry name" value="HTH_IclR"/>
    <property type="match status" value="1"/>
</dbReference>
<dbReference type="PROSITE" id="PS51078">
    <property type="entry name" value="ICLR_ED"/>
    <property type="match status" value="1"/>
</dbReference>
<reference evidence="6 7" key="2">
    <citation type="journal article" date="2009" name="BMC Microbiol.">
        <title>The genome sequence of Geobacter metallireducens: features of metabolism, physiology and regulation common and dissimilar to Geobacter sulfurreducens.</title>
        <authorList>
            <person name="Aklujkar M."/>
            <person name="Krushkal J."/>
            <person name="DiBartolo G."/>
            <person name="Lapidus A."/>
            <person name="Land M.L."/>
            <person name="Lovley D.R."/>
        </authorList>
    </citation>
    <scope>NUCLEOTIDE SEQUENCE [LARGE SCALE GENOMIC DNA]</scope>
    <source>
        <strain evidence="7">ATCC 53774 / DSM 7210 / GS-15</strain>
    </source>
</reference>
<dbReference type="Pfam" id="PF01614">
    <property type="entry name" value="IclR_C"/>
    <property type="match status" value="1"/>
</dbReference>
<dbReference type="PANTHER" id="PTHR30136:SF24">
    <property type="entry name" value="HTH-TYPE TRANSCRIPTIONAL REPRESSOR ALLR"/>
    <property type="match status" value="1"/>
</dbReference>
<name>Q39TD9_GEOMG</name>
<evidence type="ECO:0000313" key="7">
    <source>
        <dbReference type="Proteomes" id="UP000007073"/>
    </source>
</evidence>
<evidence type="ECO:0000259" key="4">
    <source>
        <dbReference type="PROSITE" id="PS51077"/>
    </source>
</evidence>
<dbReference type="Gene3D" id="3.30.450.40">
    <property type="match status" value="1"/>
</dbReference>
<dbReference type="InterPro" id="IPR005471">
    <property type="entry name" value="Tscrpt_reg_IclR_N"/>
</dbReference>
<dbReference type="KEGG" id="gme:Gmet_2259"/>
<dbReference type="InterPro" id="IPR036390">
    <property type="entry name" value="WH_DNA-bd_sf"/>
</dbReference>
<keyword evidence="7" id="KW-1185">Reference proteome</keyword>
<accession>Q39TD9</accession>
<dbReference type="InterPro" id="IPR029016">
    <property type="entry name" value="GAF-like_dom_sf"/>
</dbReference>
<dbReference type="STRING" id="269799.Gmet_2259"/>
<feature type="domain" description="IclR-ED" evidence="5">
    <location>
        <begin position="71"/>
        <end position="255"/>
    </location>
</feature>
<evidence type="ECO:0000256" key="1">
    <source>
        <dbReference type="ARBA" id="ARBA00023015"/>
    </source>
</evidence>
<dbReference type="SMART" id="SM00346">
    <property type="entry name" value="HTH_ICLR"/>
    <property type="match status" value="1"/>
</dbReference>
<dbReference type="SUPFAM" id="SSF46785">
    <property type="entry name" value="Winged helix' DNA-binding domain"/>
    <property type="match status" value="1"/>
</dbReference>
<evidence type="ECO:0000259" key="5">
    <source>
        <dbReference type="PROSITE" id="PS51078"/>
    </source>
</evidence>
<dbReference type="Proteomes" id="UP000007073">
    <property type="component" value="Chromosome"/>
</dbReference>
<dbReference type="GO" id="GO:0003700">
    <property type="term" value="F:DNA-binding transcription factor activity"/>
    <property type="evidence" value="ECO:0007669"/>
    <property type="project" value="TreeGrafter"/>
</dbReference>
<evidence type="ECO:0000256" key="2">
    <source>
        <dbReference type="ARBA" id="ARBA00023125"/>
    </source>
</evidence>
<dbReference type="SUPFAM" id="SSF55781">
    <property type="entry name" value="GAF domain-like"/>
    <property type="match status" value="1"/>
</dbReference>
<sequence length="260" mass="29510">MKTRDYTIQSVRHALDILEQFRGNSSELCVMDLSRRLQLPKNKIYKLIATLEHHNYLEQNISTKNYRLGIKNMELGQVAMRRMRRLGDSRSVMEALVRECNETLCVSILKGSHAVNMDAVVGDNHLRAIPPIGISIPAHCTAAGKVLIAGLTEEQRLHYVSSCLFKRYTTATITNPKLFLRHLEEVDRQGYALELEEQEVGVKSVSAPIRDYTSRTIGAITVYGPSTRFPDDRMEKELIPLVLKGAMEISDMLGYRQSEF</sequence>
<proteinExistence type="predicted"/>
<dbReference type="InterPro" id="IPR014757">
    <property type="entry name" value="Tscrpt_reg_IclR_C"/>
</dbReference>
<dbReference type="HOGENOM" id="CLU_062618_7_1_7"/>
<feature type="domain" description="HTH iclR-type" evidence="4">
    <location>
        <begin position="8"/>
        <end position="70"/>
    </location>
</feature>
<evidence type="ECO:0000313" key="6">
    <source>
        <dbReference type="EMBL" id="ABB32485.1"/>
    </source>
</evidence>
<dbReference type="Gene3D" id="1.10.10.10">
    <property type="entry name" value="Winged helix-like DNA-binding domain superfamily/Winged helix DNA-binding domain"/>
    <property type="match status" value="1"/>
</dbReference>
<keyword evidence="3" id="KW-0804">Transcription</keyword>
<dbReference type="GO" id="GO:0045892">
    <property type="term" value="P:negative regulation of DNA-templated transcription"/>
    <property type="evidence" value="ECO:0007669"/>
    <property type="project" value="TreeGrafter"/>
</dbReference>